<dbReference type="GO" id="GO:0036297">
    <property type="term" value="P:interstrand cross-link repair"/>
    <property type="evidence" value="ECO:0007669"/>
    <property type="project" value="InterPro"/>
</dbReference>
<dbReference type="GO" id="GO:0061630">
    <property type="term" value="F:ubiquitin protein ligase activity"/>
    <property type="evidence" value="ECO:0007669"/>
    <property type="project" value="TreeGrafter"/>
</dbReference>
<keyword evidence="5" id="KW-1185">Reference proteome</keyword>
<dbReference type="GO" id="GO:0008270">
    <property type="term" value="F:zinc ion binding"/>
    <property type="evidence" value="ECO:0007669"/>
    <property type="project" value="UniProtKB-KW"/>
</dbReference>
<gene>
    <name evidence="4" type="ORF">C9374_010098</name>
</gene>
<dbReference type="InterPro" id="IPR013083">
    <property type="entry name" value="Znf_RING/FYVE/PHD"/>
</dbReference>
<comment type="caution">
    <text evidence="4">The sequence shown here is derived from an EMBL/GenBank/DDBJ whole genome shotgun (WGS) entry which is preliminary data.</text>
</comment>
<dbReference type="GO" id="GO:0006513">
    <property type="term" value="P:protein monoubiquitination"/>
    <property type="evidence" value="ECO:0007669"/>
    <property type="project" value="TreeGrafter"/>
</dbReference>
<proteinExistence type="predicted"/>
<dbReference type="InterPro" id="IPR026848">
    <property type="entry name" value="Fancl"/>
</dbReference>
<keyword evidence="1" id="KW-0863">Zinc-finger</keyword>
<dbReference type="GeneID" id="68102552"/>
<name>A0AA88KG72_NAELO</name>
<dbReference type="CDD" id="cd16490">
    <property type="entry name" value="RING-CH-C4HC3_FANCL"/>
    <property type="match status" value="1"/>
</dbReference>
<dbReference type="AlphaFoldDB" id="A0AA88KG72"/>
<dbReference type="CDD" id="cd23832">
    <property type="entry name" value="DRWD-C_FANCL"/>
    <property type="match status" value="1"/>
</dbReference>
<dbReference type="SMART" id="SM01197">
    <property type="entry name" value="FANCL_C"/>
    <property type="match status" value="1"/>
</dbReference>
<dbReference type="InterPro" id="IPR001841">
    <property type="entry name" value="Znf_RING"/>
</dbReference>
<feature type="region of interest" description="Disordered" evidence="2">
    <location>
        <begin position="1"/>
        <end position="27"/>
    </location>
</feature>
<dbReference type="RefSeq" id="XP_044544268.1">
    <property type="nucleotide sequence ID" value="XM_044685604.1"/>
</dbReference>
<dbReference type="Pfam" id="PF11793">
    <property type="entry name" value="FANCL_C"/>
    <property type="match status" value="1"/>
</dbReference>
<dbReference type="Pfam" id="PF18890">
    <property type="entry name" value="FANCL_d2"/>
    <property type="match status" value="1"/>
</dbReference>
<accession>A0AA88KG72</accession>
<protein>
    <recommendedName>
        <fullName evidence="3">RING-type domain-containing protein</fullName>
    </recommendedName>
</protein>
<sequence>MKRWQQDFSSSHHHHQDSREKKSPIPLELPLLVPRDKNFTSYHGFITLDHDDDQTLLEWPCQVHFQPKINTTVGRSNHQDGTHHYDINHGLQDKKLQSVQILTCPSLQELLAKKPNTTRSASSSSNQPIPQTFEHLLVNRLLKCHQNDVDAPFSQQCANLLCEMKNSLSQIHSLNSNVLPTTSVKNENLFNPGAFYKQFLKQVDEIGWNKVADLKVDLSTVTLCITDLQDRNHYVEVHTSTMDTMAEIPPECQALVDAELSKISSSHIVRNDVMIDDDNTQHVLSLSVIHDKYREMIEKLSDFFTVIEDFDEHLRILEPEKPTRSHTMRRIVIGNHCSLQLQIDPFKPRERPKDIKLLGSDSIISPLRLKMNQNRNKWDLNKLLRENLETVMEITFPAKKSTDPNVMNTEEEYSENCGVCYSYRMNMKVPDKVCDNEKCGMPFHTECLVEWLRSIPGTHQSFDTMFGSCPYCSSPISVSIIK</sequence>
<dbReference type="InterPro" id="IPR026850">
    <property type="entry name" value="FANCL_C"/>
</dbReference>
<dbReference type="InterPro" id="IPR043898">
    <property type="entry name" value="FANCL_d2"/>
</dbReference>
<dbReference type="PANTHER" id="PTHR13206:SF0">
    <property type="entry name" value="E3 UBIQUITIN-PROTEIN LIGASE FANCL"/>
    <property type="match status" value="1"/>
</dbReference>
<evidence type="ECO:0000256" key="1">
    <source>
        <dbReference type="PROSITE-ProRule" id="PRU00175"/>
    </source>
</evidence>
<dbReference type="InterPro" id="IPR043003">
    <property type="entry name" value="FANCL_d3_sf"/>
</dbReference>
<evidence type="ECO:0000313" key="5">
    <source>
        <dbReference type="Proteomes" id="UP000816034"/>
    </source>
</evidence>
<dbReference type="PROSITE" id="PS50089">
    <property type="entry name" value="ZF_RING_2"/>
    <property type="match status" value="1"/>
</dbReference>
<evidence type="ECO:0000256" key="2">
    <source>
        <dbReference type="SAM" id="MobiDB-lite"/>
    </source>
</evidence>
<dbReference type="InterPro" id="IPR044037">
    <property type="entry name" value="FANCL_d3"/>
</dbReference>
<evidence type="ECO:0000313" key="4">
    <source>
        <dbReference type="EMBL" id="KAG2375094.1"/>
    </source>
</evidence>
<dbReference type="PANTHER" id="PTHR13206">
    <property type="entry name" value="UBIQUITIN LIGASE PROTEIN PHF9 FANCONI ANEMIA GROUP L PROTEIN"/>
    <property type="match status" value="1"/>
</dbReference>
<dbReference type="Pfam" id="PF18891">
    <property type="entry name" value="FANCL_d3"/>
    <property type="match status" value="1"/>
</dbReference>
<keyword evidence="1" id="KW-0862">Zinc</keyword>
<keyword evidence="1" id="KW-0479">Metal-binding</keyword>
<dbReference type="Gene3D" id="3.10.110.20">
    <property type="entry name" value="RWD domain-like"/>
    <property type="match status" value="1"/>
</dbReference>
<dbReference type="SUPFAM" id="SSF57850">
    <property type="entry name" value="RING/U-box"/>
    <property type="match status" value="1"/>
</dbReference>
<dbReference type="EMBL" id="PYSW02000040">
    <property type="protein sequence ID" value="KAG2375094.1"/>
    <property type="molecule type" value="Genomic_DNA"/>
</dbReference>
<dbReference type="Gene3D" id="3.30.40.10">
    <property type="entry name" value="Zinc/RING finger domain, C3HC4 (zinc finger)"/>
    <property type="match status" value="1"/>
</dbReference>
<evidence type="ECO:0000259" key="3">
    <source>
        <dbReference type="PROSITE" id="PS50089"/>
    </source>
</evidence>
<feature type="domain" description="RING-type" evidence="3">
    <location>
        <begin position="417"/>
        <end position="473"/>
    </location>
</feature>
<reference evidence="4 5" key="1">
    <citation type="journal article" date="2018" name="BMC Genomics">
        <title>The genome of Naegleria lovaniensis, the basis for a comparative approach to unravel pathogenicity factors of the human pathogenic amoeba N. fowleri.</title>
        <authorList>
            <person name="Liechti N."/>
            <person name="Schurch N."/>
            <person name="Bruggmann R."/>
            <person name="Wittwer M."/>
        </authorList>
    </citation>
    <scope>NUCLEOTIDE SEQUENCE [LARGE SCALE GENOMIC DNA]</scope>
    <source>
        <strain evidence="4 5">ATCC 30569</strain>
    </source>
</reference>
<dbReference type="GO" id="GO:0043240">
    <property type="term" value="C:Fanconi anaemia nuclear complex"/>
    <property type="evidence" value="ECO:0007669"/>
    <property type="project" value="InterPro"/>
</dbReference>
<dbReference type="Proteomes" id="UP000816034">
    <property type="component" value="Unassembled WGS sequence"/>
</dbReference>
<organism evidence="4 5">
    <name type="scientific">Naegleria lovaniensis</name>
    <name type="common">Amoeba</name>
    <dbReference type="NCBI Taxonomy" id="51637"/>
    <lineage>
        <taxon>Eukaryota</taxon>
        <taxon>Discoba</taxon>
        <taxon>Heterolobosea</taxon>
        <taxon>Tetramitia</taxon>
        <taxon>Eutetramitia</taxon>
        <taxon>Vahlkampfiidae</taxon>
        <taxon>Naegleria</taxon>
    </lineage>
</organism>